<evidence type="ECO:0000313" key="2">
    <source>
        <dbReference type="Proteomes" id="UP001145114"/>
    </source>
</evidence>
<dbReference type="Proteomes" id="UP001145114">
    <property type="component" value="Unassembled WGS sequence"/>
</dbReference>
<organism evidence="1 2">
    <name type="scientific">Spiromyces aspiralis</name>
    <dbReference type="NCBI Taxonomy" id="68401"/>
    <lineage>
        <taxon>Eukaryota</taxon>
        <taxon>Fungi</taxon>
        <taxon>Fungi incertae sedis</taxon>
        <taxon>Zoopagomycota</taxon>
        <taxon>Kickxellomycotina</taxon>
        <taxon>Kickxellomycetes</taxon>
        <taxon>Kickxellales</taxon>
        <taxon>Kickxellaceae</taxon>
        <taxon>Spiromyces</taxon>
    </lineage>
</organism>
<comment type="caution">
    <text evidence="1">The sequence shown here is derived from an EMBL/GenBank/DDBJ whole genome shotgun (WGS) entry which is preliminary data.</text>
</comment>
<protein>
    <submittedName>
        <fullName evidence="1">Uncharacterized protein</fullName>
    </submittedName>
</protein>
<sequence length="179" mass="19348">MLASVTSSTPGSSAADRTPIAPTGWAFKLQEMPRASAPPGLFDSIIRESEGRESNDPTPRARSPGTELRLHSNGGSQGSKDSEWSVRQTRLPFSRLSVSQTTQGGNASDRSDEDTEGCGAGRDIDINVALQQMERIQGQIFIPERSNILSSSFEEEEDGDEGRGEVDTTPPPAKRVRYP</sequence>
<dbReference type="EMBL" id="JAMZIH010001177">
    <property type="protein sequence ID" value="KAJ1678426.1"/>
    <property type="molecule type" value="Genomic_DNA"/>
</dbReference>
<gene>
    <name evidence="1" type="ORF">EV182_004069</name>
</gene>
<proteinExistence type="predicted"/>
<keyword evidence="2" id="KW-1185">Reference proteome</keyword>
<name>A0ACC1HQ54_9FUNG</name>
<evidence type="ECO:0000313" key="1">
    <source>
        <dbReference type="EMBL" id="KAJ1678426.1"/>
    </source>
</evidence>
<reference evidence="1" key="1">
    <citation type="submission" date="2022-06" db="EMBL/GenBank/DDBJ databases">
        <title>Phylogenomic reconstructions and comparative analyses of Kickxellomycotina fungi.</title>
        <authorList>
            <person name="Reynolds N.K."/>
            <person name="Stajich J.E."/>
            <person name="Barry K."/>
            <person name="Grigoriev I.V."/>
            <person name="Crous P."/>
            <person name="Smith M.E."/>
        </authorList>
    </citation>
    <scope>NUCLEOTIDE SEQUENCE</scope>
    <source>
        <strain evidence="1">RSA 2271</strain>
    </source>
</reference>
<accession>A0ACC1HQ54</accession>